<dbReference type="EMBL" id="JBFXLT010000104">
    <property type="protein sequence ID" value="KAL2808786.1"/>
    <property type="molecule type" value="Genomic_DNA"/>
</dbReference>
<dbReference type="PANTHER" id="PTHR33112">
    <property type="entry name" value="DOMAIN PROTEIN, PUTATIVE-RELATED"/>
    <property type="match status" value="1"/>
</dbReference>
<sequence>MPKNVRYAALSYCWGKSSFFSTTRANFKCLKQDFNVSMLGQTLQDAVSVMRALGLHYIWIDALCIIQDDTQDWEKEVTTMADVYDNATITIAAFSAASVSEGFLHSRCPTPFTKQWTNGCGVTTALTARLQVVTGLHALDHNLFGSENPFLDPVQRRGWCFQEEILSRRLVIYSTNEVQWLCRSEKRCECSHASAIASTSFLAQLRQDPFGFWAEKLPEYTERSFTFWKDRLPALSGLASVVQSLTSSDYVAGVWLKDLTRSLSWTASPSDIKPCSSGYQAPSFSWASIDSPIYEFDERYASPDHSMITLVDWTIERKGIDPLGEVKNATLTVSGFVHHATMTYDESLWRDTFRVDIAGRTAELHQDTHLERFQTTGLSDHIKTYSARRSERTTPPEQEWDGGVNVLAMCLLRDPDRVTAFLILVTPPGCSEVERIGIAEFLHSENRWEQSDASEAWISEIENPQYWQTLVLA</sequence>
<reference evidence="2 3" key="1">
    <citation type="submission" date="2024-07" db="EMBL/GenBank/DDBJ databases">
        <title>Section-level genome sequencing and comparative genomics of Aspergillus sections Usti and Cavernicolus.</title>
        <authorList>
            <consortium name="Lawrence Berkeley National Laboratory"/>
            <person name="Nybo J.L."/>
            <person name="Vesth T.C."/>
            <person name="Theobald S."/>
            <person name="Frisvad J.C."/>
            <person name="Larsen T.O."/>
            <person name="Kjaerboelling I."/>
            <person name="Rothschild-Mancinelli K."/>
            <person name="Lyhne E.K."/>
            <person name="Kogle M.E."/>
            <person name="Barry K."/>
            <person name="Clum A."/>
            <person name="Na H."/>
            <person name="Ledsgaard L."/>
            <person name="Lin J."/>
            <person name="Lipzen A."/>
            <person name="Kuo A."/>
            <person name="Riley R."/>
            <person name="Mondo S."/>
            <person name="Labutti K."/>
            <person name="Haridas S."/>
            <person name="Pangalinan J."/>
            <person name="Salamov A.A."/>
            <person name="Simmons B.A."/>
            <person name="Magnuson J.K."/>
            <person name="Chen J."/>
            <person name="Drula E."/>
            <person name="Henrissat B."/>
            <person name="Wiebenga A."/>
            <person name="Lubbers R.J."/>
            <person name="Gomes A.C."/>
            <person name="Makela M.R."/>
            <person name="Stajich J."/>
            <person name="Grigoriev I.V."/>
            <person name="Mortensen U.H."/>
            <person name="De Vries R.P."/>
            <person name="Baker S.E."/>
            <person name="Andersen M.R."/>
        </authorList>
    </citation>
    <scope>NUCLEOTIDE SEQUENCE [LARGE SCALE GENOMIC DNA]</scope>
    <source>
        <strain evidence="2 3">CBS 588.65</strain>
    </source>
</reference>
<evidence type="ECO:0000259" key="1">
    <source>
        <dbReference type="Pfam" id="PF06985"/>
    </source>
</evidence>
<organism evidence="2 3">
    <name type="scientific">Aspergillus granulosus</name>
    <dbReference type="NCBI Taxonomy" id="176169"/>
    <lineage>
        <taxon>Eukaryota</taxon>
        <taxon>Fungi</taxon>
        <taxon>Dikarya</taxon>
        <taxon>Ascomycota</taxon>
        <taxon>Pezizomycotina</taxon>
        <taxon>Eurotiomycetes</taxon>
        <taxon>Eurotiomycetidae</taxon>
        <taxon>Eurotiales</taxon>
        <taxon>Aspergillaceae</taxon>
        <taxon>Aspergillus</taxon>
        <taxon>Aspergillus subgen. Nidulantes</taxon>
    </lineage>
</organism>
<proteinExistence type="predicted"/>
<dbReference type="PANTHER" id="PTHR33112:SF9">
    <property type="entry name" value="HETEROKARYON INCOMPATIBILITY DOMAIN-CONTAINING PROTEIN"/>
    <property type="match status" value="1"/>
</dbReference>
<feature type="domain" description="Heterokaryon incompatibility" evidence="1">
    <location>
        <begin position="7"/>
        <end position="163"/>
    </location>
</feature>
<accession>A0ABR4H015</accession>
<protein>
    <submittedName>
        <fullName evidence="2">Heterokaryon incompatibility protein-domain-containing protein</fullName>
    </submittedName>
</protein>
<dbReference type="Pfam" id="PF06985">
    <property type="entry name" value="HET"/>
    <property type="match status" value="1"/>
</dbReference>
<comment type="caution">
    <text evidence="2">The sequence shown here is derived from an EMBL/GenBank/DDBJ whole genome shotgun (WGS) entry which is preliminary data.</text>
</comment>
<dbReference type="Proteomes" id="UP001610334">
    <property type="component" value="Unassembled WGS sequence"/>
</dbReference>
<gene>
    <name evidence="2" type="ORF">BJX63DRAFT_435835</name>
</gene>
<evidence type="ECO:0000313" key="2">
    <source>
        <dbReference type="EMBL" id="KAL2808786.1"/>
    </source>
</evidence>
<evidence type="ECO:0000313" key="3">
    <source>
        <dbReference type="Proteomes" id="UP001610334"/>
    </source>
</evidence>
<dbReference type="InterPro" id="IPR010730">
    <property type="entry name" value="HET"/>
</dbReference>
<keyword evidence="3" id="KW-1185">Reference proteome</keyword>
<name>A0ABR4H015_9EURO</name>